<dbReference type="AlphaFoldDB" id="A0A8S9UEH3"/>
<evidence type="ECO:0000256" key="6">
    <source>
        <dbReference type="ARBA" id="ARBA00022968"/>
    </source>
</evidence>
<keyword evidence="7 10" id="KW-1133">Transmembrane helix</keyword>
<organism evidence="11 12">
    <name type="scientific">Phytophthora infestans</name>
    <name type="common">Potato late blight agent</name>
    <name type="synonym">Botrytis infestans</name>
    <dbReference type="NCBI Taxonomy" id="4787"/>
    <lineage>
        <taxon>Eukaryota</taxon>
        <taxon>Sar</taxon>
        <taxon>Stramenopiles</taxon>
        <taxon>Oomycota</taxon>
        <taxon>Peronosporomycetes</taxon>
        <taxon>Peronosporales</taxon>
        <taxon>Peronosporaceae</taxon>
        <taxon>Phytophthora</taxon>
    </lineage>
</organism>
<dbReference type="GO" id="GO:0016020">
    <property type="term" value="C:membrane"/>
    <property type="evidence" value="ECO:0007669"/>
    <property type="project" value="UniProtKB-SubCell"/>
</dbReference>
<keyword evidence="3 11" id="KW-0328">Glycosyltransferase</keyword>
<evidence type="ECO:0000256" key="9">
    <source>
        <dbReference type="ARBA" id="ARBA00023180"/>
    </source>
</evidence>
<dbReference type="Proteomes" id="UP000704712">
    <property type="component" value="Unassembled WGS sequence"/>
</dbReference>
<keyword evidence="4" id="KW-0808">Transferase</keyword>
<accession>A0A8S9UEH3</accession>
<evidence type="ECO:0000256" key="8">
    <source>
        <dbReference type="ARBA" id="ARBA00023136"/>
    </source>
</evidence>
<evidence type="ECO:0000256" key="5">
    <source>
        <dbReference type="ARBA" id="ARBA00022692"/>
    </source>
</evidence>
<proteinExistence type="inferred from homology"/>
<sequence length="304" mass="34596">MLISGAPPGAAPTPRHTEIDDALHDIETQPLTGNKAPVSPASPYRRPLLLLLPLLVLSVVIMVHVAVMVGYVDISRKRAFHRFVFRQNTDVSGTPHPDSSFYRRGKQFDLDISRDRAVLLCMHDEVLALGVSLVRELRCLGNQELIQVYHCGSEELSDDAIDLLFTVDDRLEIVDVCSDLASREVITDKMAGKFRNWWIKPLAVYHTDVRHVILMDVNDIVIKNPVILRDLEEYNKTGTTFFYDRVHSHCNEFVNGGDGDGKYLPKLFSNFPYDQFNVTGGENTCWNLSRTPVRRATKWTRRLY</sequence>
<evidence type="ECO:0000256" key="7">
    <source>
        <dbReference type="ARBA" id="ARBA00022989"/>
    </source>
</evidence>
<comment type="subcellular location">
    <subcellularLocation>
        <location evidence="1">Membrane</location>
        <topology evidence="1">Single-pass type II membrane protein</topology>
    </subcellularLocation>
</comment>
<dbReference type="GO" id="GO:0006493">
    <property type="term" value="P:protein O-linked glycosylation"/>
    <property type="evidence" value="ECO:0007669"/>
    <property type="project" value="TreeGrafter"/>
</dbReference>
<dbReference type="GO" id="GO:0000033">
    <property type="term" value="F:alpha-1,3-mannosyltransferase activity"/>
    <property type="evidence" value="ECO:0007669"/>
    <property type="project" value="TreeGrafter"/>
</dbReference>
<dbReference type="InterPro" id="IPR029044">
    <property type="entry name" value="Nucleotide-diphossugar_trans"/>
</dbReference>
<evidence type="ECO:0000256" key="3">
    <source>
        <dbReference type="ARBA" id="ARBA00022676"/>
    </source>
</evidence>
<comment type="caution">
    <text evidence="11">The sequence shown here is derived from an EMBL/GenBank/DDBJ whole genome shotgun (WGS) entry which is preliminary data.</text>
</comment>
<evidence type="ECO:0000256" key="10">
    <source>
        <dbReference type="SAM" id="Phobius"/>
    </source>
</evidence>
<dbReference type="InterPro" id="IPR022751">
    <property type="entry name" value="Alpha_mannosyltransferase"/>
</dbReference>
<dbReference type="PANTHER" id="PTHR31392">
    <property type="entry name" value="ALPHA-1,3-MANNOSYLTRANSFERASE MNN1-RELATED"/>
    <property type="match status" value="1"/>
</dbReference>
<comment type="similarity">
    <text evidence="2">Belongs to the MNN1/MNT family.</text>
</comment>
<evidence type="ECO:0000256" key="2">
    <source>
        <dbReference type="ARBA" id="ARBA00009105"/>
    </source>
</evidence>
<dbReference type="EMBL" id="JAACNO010001773">
    <property type="protein sequence ID" value="KAF4137659.1"/>
    <property type="molecule type" value="Genomic_DNA"/>
</dbReference>
<keyword evidence="5 10" id="KW-0812">Transmembrane</keyword>
<evidence type="ECO:0000313" key="11">
    <source>
        <dbReference type="EMBL" id="KAF4137659.1"/>
    </source>
</evidence>
<keyword evidence="6" id="KW-0735">Signal-anchor</keyword>
<dbReference type="PANTHER" id="PTHR31392:SF1">
    <property type="entry name" value="ALPHA-1,3-MANNOSYLTRANSFERASE MNN1-RELATED"/>
    <property type="match status" value="1"/>
</dbReference>
<dbReference type="SUPFAM" id="SSF53448">
    <property type="entry name" value="Nucleotide-diphospho-sugar transferases"/>
    <property type="match status" value="1"/>
</dbReference>
<name>A0A8S9UEH3_PHYIN</name>
<evidence type="ECO:0000256" key="1">
    <source>
        <dbReference type="ARBA" id="ARBA00004606"/>
    </source>
</evidence>
<protein>
    <submittedName>
        <fullName evidence="11">Putative Mannosyltransferase</fullName>
    </submittedName>
</protein>
<dbReference type="Pfam" id="PF11051">
    <property type="entry name" value="Mannosyl_trans3"/>
    <property type="match status" value="1"/>
</dbReference>
<reference evidence="11" key="1">
    <citation type="submission" date="2020-03" db="EMBL/GenBank/DDBJ databases">
        <title>Hybrid Assembly of Korean Phytophthora infestans isolates.</title>
        <authorList>
            <person name="Prokchorchik M."/>
            <person name="Lee Y."/>
            <person name="Seo J."/>
            <person name="Cho J.-H."/>
            <person name="Park Y.-E."/>
            <person name="Jang D.-C."/>
            <person name="Im J.-S."/>
            <person name="Choi J.-G."/>
            <person name="Park H.-J."/>
            <person name="Lee G.-B."/>
            <person name="Lee Y.-G."/>
            <person name="Hong S.-Y."/>
            <person name="Cho K."/>
            <person name="Sohn K.H."/>
        </authorList>
    </citation>
    <scope>NUCLEOTIDE SEQUENCE</scope>
    <source>
        <strain evidence="11">KR_2_A2</strain>
    </source>
</reference>
<evidence type="ECO:0000256" key="4">
    <source>
        <dbReference type="ARBA" id="ARBA00022679"/>
    </source>
</evidence>
<feature type="transmembrane region" description="Helical" evidence="10">
    <location>
        <begin position="48"/>
        <end position="72"/>
    </location>
</feature>
<evidence type="ECO:0000313" key="12">
    <source>
        <dbReference type="Proteomes" id="UP000704712"/>
    </source>
</evidence>
<dbReference type="GO" id="GO:0005794">
    <property type="term" value="C:Golgi apparatus"/>
    <property type="evidence" value="ECO:0007669"/>
    <property type="project" value="TreeGrafter"/>
</dbReference>
<keyword evidence="9" id="KW-0325">Glycoprotein</keyword>
<keyword evidence="8 10" id="KW-0472">Membrane</keyword>
<gene>
    <name evidence="11" type="ORF">GN958_ATG13171</name>
</gene>